<dbReference type="EMBL" id="JAGKHQ010000017">
    <property type="protein sequence ID" value="KAG7490679.1"/>
    <property type="molecule type" value="Genomic_DNA"/>
</dbReference>
<accession>A0AAV6QLN7</accession>
<dbReference type="AlphaFoldDB" id="A0AAV6QLN7"/>
<gene>
    <name evidence="1" type="ORF">JOB18_040267</name>
</gene>
<protein>
    <submittedName>
        <fullName evidence="1">Uncharacterized protein</fullName>
    </submittedName>
</protein>
<reference evidence="1 2" key="1">
    <citation type="journal article" date="2021" name="Sci. Rep.">
        <title>Chromosome anchoring in Senegalese sole (Solea senegalensis) reveals sex-associated markers and genome rearrangements in flatfish.</title>
        <authorList>
            <person name="Guerrero-Cozar I."/>
            <person name="Gomez-Garrido J."/>
            <person name="Berbel C."/>
            <person name="Martinez-Blanch J.F."/>
            <person name="Alioto T."/>
            <person name="Claros M.G."/>
            <person name="Gagnaire P.A."/>
            <person name="Manchado M."/>
        </authorList>
    </citation>
    <scope>NUCLEOTIDE SEQUENCE [LARGE SCALE GENOMIC DNA]</scope>
    <source>
        <strain evidence="1">Sse05_10M</strain>
    </source>
</reference>
<evidence type="ECO:0000313" key="1">
    <source>
        <dbReference type="EMBL" id="KAG7490679.1"/>
    </source>
</evidence>
<proteinExistence type="predicted"/>
<name>A0AAV6QLN7_SOLSE</name>
<evidence type="ECO:0000313" key="2">
    <source>
        <dbReference type="Proteomes" id="UP000693946"/>
    </source>
</evidence>
<sequence length="130" mass="14674">MCCSLHNVLAAGSGVWLRDVPDDTRTKGENIHHAVQQRYKRKRHNSTIVFSTFPPFESNMADKEFARMAALKRVCGNHSELTLMVPEIFPPRRVHLPSYQSVNLVPCELTMSSLCGLKEKKPDPPGDRSN</sequence>
<organism evidence="1 2">
    <name type="scientific">Solea senegalensis</name>
    <name type="common">Senegalese sole</name>
    <dbReference type="NCBI Taxonomy" id="28829"/>
    <lineage>
        <taxon>Eukaryota</taxon>
        <taxon>Metazoa</taxon>
        <taxon>Chordata</taxon>
        <taxon>Craniata</taxon>
        <taxon>Vertebrata</taxon>
        <taxon>Euteleostomi</taxon>
        <taxon>Actinopterygii</taxon>
        <taxon>Neopterygii</taxon>
        <taxon>Teleostei</taxon>
        <taxon>Neoteleostei</taxon>
        <taxon>Acanthomorphata</taxon>
        <taxon>Carangaria</taxon>
        <taxon>Pleuronectiformes</taxon>
        <taxon>Pleuronectoidei</taxon>
        <taxon>Soleidae</taxon>
        <taxon>Solea</taxon>
    </lineage>
</organism>
<keyword evidence="2" id="KW-1185">Reference proteome</keyword>
<dbReference type="Proteomes" id="UP000693946">
    <property type="component" value="Linkage Group LG5"/>
</dbReference>
<comment type="caution">
    <text evidence="1">The sequence shown here is derived from an EMBL/GenBank/DDBJ whole genome shotgun (WGS) entry which is preliminary data.</text>
</comment>